<dbReference type="CDD" id="cd06260">
    <property type="entry name" value="DUF820-like"/>
    <property type="match status" value="1"/>
</dbReference>
<evidence type="ECO:0000313" key="3">
    <source>
        <dbReference type="Proteomes" id="UP000220527"/>
    </source>
</evidence>
<dbReference type="InterPro" id="IPR011335">
    <property type="entry name" value="Restrct_endonuc-II-like"/>
</dbReference>
<proteinExistence type="predicted"/>
<evidence type="ECO:0000313" key="2">
    <source>
        <dbReference type="EMBL" id="PDW01905.1"/>
    </source>
</evidence>
<dbReference type="Pfam" id="PF05685">
    <property type="entry name" value="Uma2"/>
    <property type="match status" value="1"/>
</dbReference>
<dbReference type="RefSeq" id="WP_097645242.1">
    <property type="nucleotide sequence ID" value="NZ_NQWI01000100.1"/>
</dbReference>
<keyword evidence="3" id="KW-1185">Reference proteome</keyword>
<gene>
    <name evidence="2" type="ORF">CJ255_16720</name>
</gene>
<sequence length="199" mass="21774">MTQSDTLPVAGLATHLPVPDSGQWTLADYEALPNDGQRYELLDGVLRLTPAPTPDHQATSLLIAYYLLQHIQLPGRGRVFTAPIDVELGPHTLVQPDIVVILATSAASISPRRIVGPPDLVIEITSPSTASYDRREKRDLYAAAGVREYWIVDAGTRTIELLCLEERHYRAEYVYTGQAIVPSRVVQGWSVATATLFGG</sequence>
<dbReference type="Proteomes" id="UP000220527">
    <property type="component" value="Unassembled WGS sequence"/>
</dbReference>
<dbReference type="PANTHER" id="PTHR35400:SF1">
    <property type="entry name" value="SLR1083 PROTEIN"/>
    <property type="match status" value="1"/>
</dbReference>
<evidence type="ECO:0000259" key="1">
    <source>
        <dbReference type="Pfam" id="PF05685"/>
    </source>
</evidence>
<dbReference type="SUPFAM" id="SSF52980">
    <property type="entry name" value="Restriction endonuclease-like"/>
    <property type="match status" value="1"/>
</dbReference>
<name>A0A2A6RG99_9CHLR</name>
<dbReference type="AlphaFoldDB" id="A0A2A6RG99"/>
<reference evidence="3" key="1">
    <citation type="submission" date="2017-08" db="EMBL/GenBank/DDBJ databases">
        <authorList>
            <person name="Grouzdev D.S."/>
            <person name="Gaisin V.A."/>
            <person name="Rysina M.S."/>
            <person name="Gorlenko V.M."/>
        </authorList>
    </citation>
    <scope>NUCLEOTIDE SEQUENCE [LARGE SCALE GENOMIC DNA]</scope>
    <source>
        <strain evidence="3">Kir15-3F</strain>
    </source>
</reference>
<dbReference type="Gene3D" id="3.90.1570.10">
    <property type="entry name" value="tt1808, chain A"/>
    <property type="match status" value="1"/>
</dbReference>
<dbReference type="OrthoDB" id="9793127at2"/>
<feature type="domain" description="Putative restriction endonuclease" evidence="1">
    <location>
        <begin position="27"/>
        <end position="193"/>
    </location>
</feature>
<comment type="caution">
    <text evidence="2">The sequence shown here is derived from an EMBL/GenBank/DDBJ whole genome shotgun (WGS) entry which is preliminary data.</text>
</comment>
<organism evidence="2 3">
    <name type="scientific">Candidatus Viridilinea mediisalina</name>
    <dbReference type="NCBI Taxonomy" id="2024553"/>
    <lineage>
        <taxon>Bacteria</taxon>
        <taxon>Bacillati</taxon>
        <taxon>Chloroflexota</taxon>
        <taxon>Chloroflexia</taxon>
        <taxon>Chloroflexales</taxon>
        <taxon>Chloroflexineae</taxon>
        <taxon>Oscillochloridaceae</taxon>
        <taxon>Candidatus Viridilinea</taxon>
    </lineage>
</organism>
<accession>A0A2A6RG99</accession>
<dbReference type="InterPro" id="IPR008538">
    <property type="entry name" value="Uma2"/>
</dbReference>
<dbReference type="PANTHER" id="PTHR35400">
    <property type="entry name" value="SLR1083 PROTEIN"/>
    <property type="match status" value="1"/>
</dbReference>
<dbReference type="EMBL" id="NQWI01000100">
    <property type="protein sequence ID" value="PDW01905.1"/>
    <property type="molecule type" value="Genomic_DNA"/>
</dbReference>
<dbReference type="InterPro" id="IPR012296">
    <property type="entry name" value="Nuclease_put_TT1808"/>
</dbReference>
<protein>
    <recommendedName>
        <fullName evidence="1">Putative restriction endonuclease domain-containing protein</fullName>
    </recommendedName>
</protein>